<name>A0A6C0JRQ9_9ZZZZ</name>
<dbReference type="EMBL" id="MN740694">
    <property type="protein sequence ID" value="QHU08043.1"/>
    <property type="molecule type" value="Genomic_DNA"/>
</dbReference>
<evidence type="ECO:0000313" key="1">
    <source>
        <dbReference type="EMBL" id="QHU08043.1"/>
    </source>
</evidence>
<reference evidence="1" key="1">
    <citation type="journal article" date="2020" name="Nature">
        <title>Giant virus diversity and host interactions through global metagenomics.</title>
        <authorList>
            <person name="Schulz F."/>
            <person name="Roux S."/>
            <person name="Paez-Espino D."/>
            <person name="Jungbluth S."/>
            <person name="Walsh D.A."/>
            <person name="Denef V.J."/>
            <person name="McMahon K.D."/>
            <person name="Konstantinidis K.T."/>
            <person name="Eloe-Fadrosh E.A."/>
            <person name="Kyrpides N.C."/>
            <person name="Woyke T."/>
        </authorList>
    </citation>
    <scope>NUCLEOTIDE SEQUENCE</scope>
    <source>
        <strain evidence="1">GVMAG-S-1062768-28</strain>
    </source>
</reference>
<dbReference type="AlphaFoldDB" id="A0A6C0JRQ9"/>
<protein>
    <submittedName>
        <fullName evidence="1">Uncharacterized protein</fullName>
    </submittedName>
</protein>
<accession>A0A6C0JRQ9</accession>
<organism evidence="1">
    <name type="scientific">viral metagenome</name>
    <dbReference type="NCBI Taxonomy" id="1070528"/>
    <lineage>
        <taxon>unclassified sequences</taxon>
        <taxon>metagenomes</taxon>
        <taxon>organismal metagenomes</taxon>
    </lineage>
</organism>
<proteinExistence type="predicted"/>
<sequence>MKEFLYVLTYGNDEVTAMEIEDNIDLNELLFSELYHWTSDYTDFVKEYGKITAYVNVYEFSTKKDRRQALEMFNKGDPCLDEDRRKITNVICIKHSDFLKYCNDNHLFSTDLT</sequence>